<dbReference type="AlphaFoldDB" id="A0A7G6X4R4"/>
<reference evidence="3" key="1">
    <citation type="submission" date="2019-09" db="EMBL/GenBank/DDBJ databases">
        <title>Antimicrobial potential of Antarctic Bacteria.</title>
        <authorList>
            <person name="Benaud N."/>
            <person name="Edwards R.J."/>
            <person name="Ferrari B.C."/>
        </authorList>
    </citation>
    <scope>NUCLEOTIDE SEQUENCE [LARGE SCALE GENOMIC DNA]</scope>
    <source>
        <strain evidence="3">SPB151</strain>
    </source>
</reference>
<dbReference type="KEGG" id="kqi:F1D05_29135"/>
<evidence type="ECO:0000256" key="1">
    <source>
        <dbReference type="SAM" id="Phobius"/>
    </source>
</evidence>
<feature type="transmembrane region" description="Helical" evidence="1">
    <location>
        <begin position="79"/>
        <end position="98"/>
    </location>
</feature>
<evidence type="ECO:0000313" key="2">
    <source>
        <dbReference type="EMBL" id="QNE21229.1"/>
    </source>
</evidence>
<proteinExistence type="predicted"/>
<keyword evidence="1" id="KW-0472">Membrane</keyword>
<keyword evidence="3" id="KW-1185">Reference proteome</keyword>
<dbReference type="RefSeq" id="WP_185443630.1">
    <property type="nucleotide sequence ID" value="NZ_CP043661.1"/>
</dbReference>
<evidence type="ECO:0000313" key="3">
    <source>
        <dbReference type="Proteomes" id="UP000515563"/>
    </source>
</evidence>
<organism evidence="2 3">
    <name type="scientific">Kribbella qitaiheensis</name>
    <dbReference type="NCBI Taxonomy" id="1544730"/>
    <lineage>
        <taxon>Bacteria</taxon>
        <taxon>Bacillati</taxon>
        <taxon>Actinomycetota</taxon>
        <taxon>Actinomycetes</taxon>
        <taxon>Propionibacteriales</taxon>
        <taxon>Kribbellaceae</taxon>
        <taxon>Kribbella</taxon>
    </lineage>
</organism>
<reference evidence="2 3" key="2">
    <citation type="journal article" date="2020" name="Microbiol. Resour. Announc.">
        <title>Antarctic desert soil bacteria exhibit high novel natural product potential, evaluated through long-read genome sequencing and comparative genomics.</title>
        <authorList>
            <person name="Benaud N."/>
            <person name="Edwards R.J."/>
            <person name="Amos T.G."/>
            <person name="D'Agostino P.M."/>
            <person name="Gutierrez-Chavez C."/>
            <person name="Montgomery K."/>
            <person name="Nicetic I."/>
            <person name="Ferrari B.C."/>
        </authorList>
    </citation>
    <scope>NUCLEOTIDE SEQUENCE [LARGE SCALE GENOMIC DNA]</scope>
    <source>
        <strain evidence="2 3">SPB151</strain>
    </source>
</reference>
<name>A0A7G6X4R4_9ACTN</name>
<accession>A0A7G6X4R4</accession>
<gene>
    <name evidence="2" type="ORF">F1D05_29135</name>
</gene>
<keyword evidence="1" id="KW-1133">Transmembrane helix</keyword>
<feature type="transmembrane region" description="Helical" evidence="1">
    <location>
        <begin position="54"/>
        <end position="73"/>
    </location>
</feature>
<dbReference type="Proteomes" id="UP000515563">
    <property type="component" value="Chromosome"/>
</dbReference>
<protein>
    <submittedName>
        <fullName evidence="2">Uncharacterized protein</fullName>
    </submittedName>
</protein>
<keyword evidence="1" id="KW-0812">Transmembrane</keyword>
<dbReference type="EMBL" id="CP043661">
    <property type="protein sequence ID" value="QNE21229.1"/>
    <property type="molecule type" value="Genomic_DNA"/>
</dbReference>
<sequence length="154" mass="16667">MRSDDAGASVRLLRTAPEWSSGTYRTDWSRTDHWAAGKQAAMDIDAAEAWQPPWWLLVFGPLCWLLVSALVVGQRGLPIGLVAFGLLAPVGMPIPVVMRWIRKHRRLDGAYLGPLAFAAMAIVTDIPLWVCAAVGLGAAFLSLMLGAMRGFAHG</sequence>